<evidence type="ECO:0000256" key="1">
    <source>
        <dbReference type="ARBA" id="ARBA00004651"/>
    </source>
</evidence>
<evidence type="ECO:0000256" key="3">
    <source>
        <dbReference type="ARBA" id="ARBA00022448"/>
    </source>
</evidence>
<evidence type="ECO:0000256" key="16">
    <source>
        <dbReference type="SAM" id="Phobius"/>
    </source>
</evidence>
<feature type="site" description="Interaction with the cone snail toxin Con-ikot-ikot" evidence="14">
    <location>
        <position position="105"/>
    </location>
</feature>
<comment type="subcellular location">
    <subcellularLocation>
        <location evidence="1">Cell membrane</location>
        <topology evidence="1">Multi-pass membrane protein</topology>
    </subcellularLocation>
</comment>
<feature type="binding site" evidence="13">
    <location>
        <position position="141"/>
    </location>
    <ligand>
        <name>L-glutamate</name>
        <dbReference type="ChEBI" id="CHEBI:29985"/>
    </ligand>
</feature>
<keyword evidence="18" id="KW-1185">Reference proteome</keyword>
<evidence type="ECO:0000259" key="17">
    <source>
        <dbReference type="SMART" id="SM00079"/>
    </source>
</evidence>
<keyword evidence="4" id="KW-1003">Cell membrane</keyword>
<evidence type="ECO:0000256" key="6">
    <source>
        <dbReference type="ARBA" id="ARBA00022989"/>
    </source>
</evidence>
<dbReference type="KEGG" id="hazt:108671034"/>
<name>A0A8B7NL63_HYAAZ</name>
<gene>
    <name evidence="19" type="primary">LOC108671034</name>
</gene>
<dbReference type="GeneID" id="108671034"/>
<feature type="binding site" evidence="13">
    <location>
        <position position="100"/>
    </location>
    <ligand>
        <name>L-glutamate</name>
        <dbReference type="ChEBI" id="CHEBI:29985"/>
    </ligand>
</feature>
<feature type="disulfide bond" evidence="15">
    <location>
        <begin position="155"/>
        <end position="208"/>
    </location>
</feature>
<dbReference type="Proteomes" id="UP000694843">
    <property type="component" value="Unplaced"/>
</dbReference>
<dbReference type="GO" id="GO:0005886">
    <property type="term" value="C:plasma membrane"/>
    <property type="evidence" value="ECO:0007669"/>
    <property type="project" value="UniProtKB-SubCell"/>
</dbReference>
<evidence type="ECO:0000256" key="13">
    <source>
        <dbReference type="PIRSR" id="PIRSR601508-1"/>
    </source>
</evidence>
<dbReference type="InterPro" id="IPR001508">
    <property type="entry name" value="Iono_Glu_rcpt_met"/>
</dbReference>
<dbReference type="GO" id="GO:0038023">
    <property type="term" value="F:signaling receptor activity"/>
    <property type="evidence" value="ECO:0007669"/>
    <property type="project" value="InterPro"/>
</dbReference>
<dbReference type="FunFam" id="3.40.190.10:FF:000155">
    <property type="entry name" value="Glutamate receptor ionotropic, NMDA 2B"/>
    <property type="match status" value="1"/>
</dbReference>
<feature type="transmembrane region" description="Helical" evidence="16">
    <location>
        <begin position="226"/>
        <end position="246"/>
    </location>
</feature>
<evidence type="ECO:0000256" key="15">
    <source>
        <dbReference type="PIRSR" id="PIRSR601508-3"/>
    </source>
</evidence>
<accession>A0A8B7NL63</accession>
<evidence type="ECO:0000256" key="10">
    <source>
        <dbReference type="ARBA" id="ARBA00023180"/>
    </source>
</evidence>
<feature type="transmembrane region" description="Helical" evidence="16">
    <location>
        <begin position="12"/>
        <end position="31"/>
    </location>
</feature>
<dbReference type="InterPro" id="IPR015683">
    <property type="entry name" value="Ionotropic_Glu_rcpt"/>
</dbReference>
<comment type="similarity">
    <text evidence="2">Belongs to the glutamate-gated ion channel (TC 1.A.10.1) family.</text>
</comment>
<keyword evidence="9 19" id="KW-0675">Receptor</keyword>
<feature type="site" description="Interaction with the cone snail toxin Con-ikot-ikot" evidence="14">
    <location>
        <position position="189"/>
    </location>
</feature>
<evidence type="ECO:0000256" key="11">
    <source>
        <dbReference type="ARBA" id="ARBA00023286"/>
    </source>
</evidence>
<proteinExistence type="inferred from homology"/>
<dbReference type="PANTHER" id="PTHR18966">
    <property type="entry name" value="IONOTROPIC GLUTAMATE RECEPTOR"/>
    <property type="match status" value="1"/>
</dbReference>
<evidence type="ECO:0000256" key="5">
    <source>
        <dbReference type="ARBA" id="ARBA00022692"/>
    </source>
</evidence>
<evidence type="ECO:0000256" key="7">
    <source>
        <dbReference type="ARBA" id="ARBA00023065"/>
    </source>
</evidence>
<evidence type="ECO:0000256" key="9">
    <source>
        <dbReference type="ARBA" id="ARBA00023170"/>
    </source>
</evidence>
<keyword evidence="5 16" id="KW-0812">Transmembrane</keyword>
<dbReference type="Gene3D" id="3.40.190.10">
    <property type="entry name" value="Periplasmic binding protein-like II"/>
    <property type="match status" value="1"/>
</dbReference>
<dbReference type="GO" id="GO:0015276">
    <property type="term" value="F:ligand-gated monoatomic ion channel activity"/>
    <property type="evidence" value="ECO:0007669"/>
    <property type="project" value="InterPro"/>
</dbReference>
<dbReference type="RefSeq" id="XP_018014006.1">
    <property type="nucleotide sequence ID" value="XM_018158517.2"/>
</dbReference>
<keyword evidence="6 16" id="KW-1133">Transmembrane helix</keyword>
<evidence type="ECO:0000256" key="4">
    <source>
        <dbReference type="ARBA" id="ARBA00022475"/>
    </source>
</evidence>
<feature type="domain" description="Ionotropic glutamate receptor C-terminal" evidence="17">
    <location>
        <begin position="16"/>
        <end position="206"/>
    </location>
</feature>
<dbReference type="OMA" id="GKEANCQ"/>
<sequence>MQPPRDHPFSLFRTLWLVWAILFQAAVNVDCPKGFTARFMGNVWAMFALIFLAIYTANLAAFMITREEFHDMSGLDDKRLQNPTSVKPRFKFGTMLHGHTDVVLKNAFPAMHAYMRQFNQTNAVEGVKAVKKGQLDAFIYDATVLEYLTGQDDECKLLTVGSWYALTGYGVAFPRNSKYLKIFNNQILKYRESGELERLSHFWFTGACKPDQQRNSSSEPLALEQFMSTFVMLGFGVALGGILLCMEHMYFKHMRKHLVKKHMTGGCCNLISMSMGKSITMLEVVREAQEQYNGRHCDDPLCDTDLWRVKHELDMARLRIVDLETQMVCHGIKHRHRQCELQRQDSIEEPEMVHVCHNYTDDAYLRKKQVVSMLSRGHSDFFEDDCGEPLLRTRDMTQDFVRSNEPIRGPLLSMRHRVREVAELETVL</sequence>
<feature type="transmembrane region" description="Helical" evidence="16">
    <location>
        <begin position="43"/>
        <end position="64"/>
    </location>
</feature>
<keyword evidence="12" id="KW-0407">Ion channel</keyword>
<dbReference type="InterPro" id="IPR001320">
    <property type="entry name" value="Iontro_rcpt_C"/>
</dbReference>
<evidence type="ECO:0000313" key="18">
    <source>
        <dbReference type="Proteomes" id="UP000694843"/>
    </source>
</evidence>
<organism evidence="18 19">
    <name type="scientific">Hyalella azteca</name>
    <name type="common">Amphipod</name>
    <dbReference type="NCBI Taxonomy" id="294128"/>
    <lineage>
        <taxon>Eukaryota</taxon>
        <taxon>Metazoa</taxon>
        <taxon>Ecdysozoa</taxon>
        <taxon>Arthropoda</taxon>
        <taxon>Crustacea</taxon>
        <taxon>Multicrustacea</taxon>
        <taxon>Malacostraca</taxon>
        <taxon>Eumalacostraca</taxon>
        <taxon>Peracarida</taxon>
        <taxon>Amphipoda</taxon>
        <taxon>Senticaudata</taxon>
        <taxon>Talitrida</taxon>
        <taxon>Talitroidea</taxon>
        <taxon>Hyalellidae</taxon>
        <taxon>Hyalella</taxon>
    </lineage>
</organism>
<dbReference type="SMART" id="SM00079">
    <property type="entry name" value="PBPe"/>
    <property type="match status" value="1"/>
</dbReference>
<keyword evidence="10" id="KW-0325">Glycoprotein</keyword>
<dbReference type="AlphaFoldDB" id="A0A8B7NL63"/>
<reference evidence="19" key="1">
    <citation type="submission" date="2025-08" db="UniProtKB">
        <authorList>
            <consortium name="RefSeq"/>
        </authorList>
    </citation>
    <scope>IDENTIFICATION</scope>
    <source>
        <tissue evidence="19">Whole organism</tissue>
    </source>
</reference>
<dbReference type="PRINTS" id="PR00177">
    <property type="entry name" value="NMDARECEPTOR"/>
</dbReference>
<evidence type="ECO:0000313" key="19">
    <source>
        <dbReference type="RefSeq" id="XP_018014006.1"/>
    </source>
</evidence>
<evidence type="ECO:0000256" key="12">
    <source>
        <dbReference type="ARBA" id="ARBA00023303"/>
    </source>
</evidence>
<keyword evidence="8 16" id="KW-0472">Membrane</keyword>
<keyword evidence="11" id="KW-1071">Ligand-gated ion channel</keyword>
<keyword evidence="7" id="KW-0406">Ion transport</keyword>
<dbReference type="OrthoDB" id="5984008at2759"/>
<evidence type="ECO:0000256" key="2">
    <source>
        <dbReference type="ARBA" id="ARBA00008685"/>
    </source>
</evidence>
<dbReference type="SUPFAM" id="SSF53850">
    <property type="entry name" value="Periplasmic binding protein-like II"/>
    <property type="match status" value="1"/>
</dbReference>
<evidence type="ECO:0000256" key="14">
    <source>
        <dbReference type="PIRSR" id="PIRSR601508-2"/>
    </source>
</evidence>
<keyword evidence="15" id="KW-1015">Disulfide bond</keyword>
<keyword evidence="3" id="KW-0813">Transport</keyword>
<protein>
    <submittedName>
        <fullName evidence="19">Glutamate receptor ionotropic, NMDA 2B</fullName>
    </submittedName>
</protein>
<dbReference type="Pfam" id="PF00060">
    <property type="entry name" value="Lig_chan"/>
    <property type="match status" value="1"/>
</dbReference>
<evidence type="ECO:0000256" key="8">
    <source>
        <dbReference type="ARBA" id="ARBA00023136"/>
    </source>
</evidence>